<evidence type="ECO:0000313" key="2">
    <source>
        <dbReference type="Proteomes" id="UP000268093"/>
    </source>
</evidence>
<protein>
    <submittedName>
        <fullName evidence="1">Uncharacterized protein</fullName>
    </submittedName>
</protein>
<proteinExistence type="predicted"/>
<reference evidence="1 2" key="1">
    <citation type="journal article" date="2018" name="New Phytol.">
        <title>Phylogenomics of Endogonaceae and evolution of mycorrhizas within Mucoromycota.</title>
        <authorList>
            <person name="Chang Y."/>
            <person name="Desiro A."/>
            <person name="Na H."/>
            <person name="Sandor L."/>
            <person name="Lipzen A."/>
            <person name="Clum A."/>
            <person name="Barry K."/>
            <person name="Grigoriev I.V."/>
            <person name="Martin F.M."/>
            <person name="Stajich J.E."/>
            <person name="Smith M.E."/>
            <person name="Bonito G."/>
            <person name="Spatafora J.W."/>
        </authorList>
    </citation>
    <scope>NUCLEOTIDE SEQUENCE [LARGE SCALE GENOMIC DNA]</scope>
    <source>
        <strain evidence="1 2">GMNB39</strain>
    </source>
</reference>
<name>A0A433DGG1_9FUNG</name>
<evidence type="ECO:0000313" key="1">
    <source>
        <dbReference type="EMBL" id="RUP49942.1"/>
    </source>
</evidence>
<dbReference type="AlphaFoldDB" id="A0A433DGG1"/>
<comment type="caution">
    <text evidence="1">The sequence shown here is derived from an EMBL/GenBank/DDBJ whole genome shotgun (WGS) entry which is preliminary data.</text>
</comment>
<organism evidence="1 2">
    <name type="scientific">Jimgerdemannia flammicorona</name>
    <dbReference type="NCBI Taxonomy" id="994334"/>
    <lineage>
        <taxon>Eukaryota</taxon>
        <taxon>Fungi</taxon>
        <taxon>Fungi incertae sedis</taxon>
        <taxon>Mucoromycota</taxon>
        <taxon>Mucoromycotina</taxon>
        <taxon>Endogonomycetes</taxon>
        <taxon>Endogonales</taxon>
        <taxon>Endogonaceae</taxon>
        <taxon>Jimgerdemannia</taxon>
    </lineage>
</organism>
<keyword evidence="2" id="KW-1185">Reference proteome</keyword>
<dbReference type="Proteomes" id="UP000268093">
    <property type="component" value="Unassembled WGS sequence"/>
</dbReference>
<gene>
    <name evidence="1" type="ORF">BC936DRAFT_140931</name>
</gene>
<dbReference type="EMBL" id="RBNI01001830">
    <property type="protein sequence ID" value="RUP49942.1"/>
    <property type="molecule type" value="Genomic_DNA"/>
</dbReference>
<accession>A0A433DGG1</accession>
<sequence length="64" mass="7352">MPCDCARSVHTHRRTVKPIHFYINVAYASHASRLPRLPPKVSSWINYRHRRIGSNGKVPAQTKS</sequence>